<sequence length="292" mass="34211">MKLYIIGNGFDLYHHLPSSYSDFREFIKETDPFSFEIIEEYFNYTGAFWHAFEINLTELDEFRLIGDVLHSLGSGGWDADALESYEPLLESYTIGMFYQLKTHMINWIKILNNRPLSRKYPDIDPDSLFISFNYTNTLERHFHIHPDQINYIHGSAQEENCNLIFGHDMNKANINYDVDDNQEGQGRLVVQSFLKHTRKPVEKIIAQNQDFWSKLYSLNEVIIIGHSLSPVDAPYFKTIANHVPNKCLWKVSYYNKTDIKHHTSRLIKCGVDPQFILPFDIYPDRPTQGVLF</sequence>
<dbReference type="RefSeq" id="WP_068701271.1">
    <property type="nucleotide sequence ID" value="NZ_BDCR01000001.1"/>
</dbReference>
<protein>
    <submittedName>
        <fullName evidence="1">Bacteriophage abortive infection AbiH</fullName>
    </submittedName>
</protein>
<evidence type="ECO:0000313" key="1">
    <source>
        <dbReference type="EMBL" id="GAT61677.1"/>
    </source>
</evidence>
<dbReference type="EMBL" id="BDCR01000001">
    <property type="protein sequence ID" value="GAT61677.1"/>
    <property type="molecule type" value="Genomic_DNA"/>
</dbReference>
<reference evidence="2" key="2">
    <citation type="journal article" date="2017" name="Genome Announc.">
        <title>Draft genome sequence of Paludibacter jiangxiensis NM7(T), a propionate-producing fermentative bacterium.</title>
        <authorList>
            <person name="Qiu Y.-L."/>
            <person name="Tourlousse D.M."/>
            <person name="Matsuura N."/>
            <person name="Ohashi A."/>
            <person name="Sekiguchi Y."/>
        </authorList>
    </citation>
    <scope>NUCLEOTIDE SEQUENCE [LARGE SCALE GENOMIC DNA]</scope>
    <source>
        <strain evidence="2">NM7</strain>
    </source>
</reference>
<dbReference type="Proteomes" id="UP000076586">
    <property type="component" value="Unassembled WGS sequence"/>
</dbReference>
<evidence type="ECO:0000313" key="2">
    <source>
        <dbReference type="Proteomes" id="UP000076586"/>
    </source>
</evidence>
<name>A0A161LD10_9BACT</name>
<organism evidence="1 2">
    <name type="scientific">Paludibacter jiangxiensis</name>
    <dbReference type="NCBI Taxonomy" id="681398"/>
    <lineage>
        <taxon>Bacteria</taxon>
        <taxon>Pseudomonadati</taxon>
        <taxon>Bacteroidota</taxon>
        <taxon>Bacteroidia</taxon>
        <taxon>Bacteroidales</taxon>
        <taxon>Paludibacteraceae</taxon>
        <taxon>Paludibacter</taxon>
    </lineage>
</organism>
<proteinExistence type="predicted"/>
<dbReference type="Pfam" id="PF14253">
    <property type="entry name" value="AbiH"/>
    <property type="match status" value="1"/>
</dbReference>
<dbReference type="AlphaFoldDB" id="A0A161LD10"/>
<gene>
    <name evidence="1" type="ORF">PJIAN_1258</name>
</gene>
<reference evidence="2" key="1">
    <citation type="submission" date="2016-04" db="EMBL/GenBank/DDBJ databases">
        <title>Draft genome sequence of Paludibacter jiangxiensis strain NM7.</title>
        <authorList>
            <person name="Qiu Y."/>
            <person name="Matsuura N."/>
            <person name="Ohashi A."/>
            <person name="Tourlousse M.D."/>
            <person name="Sekiguchi Y."/>
        </authorList>
    </citation>
    <scope>NUCLEOTIDE SEQUENCE [LARGE SCALE GENOMIC DNA]</scope>
    <source>
        <strain evidence="2">NM7</strain>
    </source>
</reference>
<keyword evidence="2" id="KW-1185">Reference proteome</keyword>
<accession>A0A161LD10</accession>
<dbReference type="InterPro" id="IPR025935">
    <property type="entry name" value="AbiH"/>
</dbReference>
<dbReference type="OrthoDB" id="5903604at2"/>
<comment type="caution">
    <text evidence="1">The sequence shown here is derived from an EMBL/GenBank/DDBJ whole genome shotgun (WGS) entry which is preliminary data.</text>
</comment>